<dbReference type="Pfam" id="PF26215">
    <property type="entry name" value="HTH_animal"/>
    <property type="match status" value="1"/>
</dbReference>
<sequence>MERKLLTFRGSFYQQVQGTAMGSPVSVVVANMTMEALEEKALSTFANPPRFWRRYVDDIFCVIAKNKVEAFLRHLNEAQPGIQFTMELQSVNCLPFLDVQVTRTDDGVLYSRVYHKPTSTGRYLNFRSHHPTYQKRGVVRSLKDQARRLCTHSDDCEAELAKVRKALKYNGYPNWILRDGRATCPKQVTHPKTEGFCDTSVHTEIDGYSTAYVA</sequence>
<accession>A0A6F9DJD0</accession>
<reference evidence="2" key="1">
    <citation type="submission" date="2020-04" db="EMBL/GenBank/DDBJ databases">
        <authorList>
            <person name="Neveu A P."/>
        </authorList>
    </citation>
    <scope>NUCLEOTIDE SEQUENCE</scope>
    <source>
        <tissue evidence="2">Whole embryo</tissue>
    </source>
</reference>
<proteinExistence type="evidence at transcript level"/>
<name>A0A6F9DJD0_9ASCI</name>
<protein>
    <submittedName>
        <fullName evidence="2">Uncharacterized protein LOC108950552</fullName>
    </submittedName>
</protein>
<organism evidence="2">
    <name type="scientific">Phallusia mammillata</name>
    <dbReference type="NCBI Taxonomy" id="59560"/>
    <lineage>
        <taxon>Eukaryota</taxon>
        <taxon>Metazoa</taxon>
        <taxon>Chordata</taxon>
        <taxon>Tunicata</taxon>
        <taxon>Ascidiacea</taxon>
        <taxon>Phlebobranchia</taxon>
        <taxon>Ascidiidae</taxon>
        <taxon>Phallusia</taxon>
    </lineage>
</organism>
<gene>
    <name evidence="2" type="primary">LOC108950552-003</name>
</gene>
<dbReference type="CDD" id="cd00304">
    <property type="entry name" value="RT_like"/>
    <property type="match status" value="1"/>
</dbReference>
<evidence type="ECO:0000259" key="1">
    <source>
        <dbReference type="Pfam" id="PF26215"/>
    </source>
</evidence>
<dbReference type="EMBL" id="LR787449">
    <property type="protein sequence ID" value="CAB3263311.1"/>
    <property type="molecule type" value="mRNA"/>
</dbReference>
<feature type="domain" description="Helix-turn-helix" evidence="1">
    <location>
        <begin position="122"/>
        <end position="178"/>
    </location>
</feature>
<dbReference type="InterPro" id="IPR058912">
    <property type="entry name" value="HTH_animal"/>
</dbReference>
<dbReference type="AlphaFoldDB" id="A0A6F9DJD0"/>
<dbReference type="PANTHER" id="PTHR21301">
    <property type="entry name" value="REVERSE TRANSCRIPTASE"/>
    <property type="match status" value="1"/>
</dbReference>
<evidence type="ECO:0000313" key="2">
    <source>
        <dbReference type="EMBL" id="CAB3263311.1"/>
    </source>
</evidence>
<dbReference type="PANTHER" id="PTHR21301:SF10">
    <property type="entry name" value="REVERSE TRANSCRIPTASE DOMAIN-CONTAINING PROTEIN"/>
    <property type="match status" value="1"/>
</dbReference>